<accession>A0A5B9E1P7</accession>
<organism evidence="3 4">
    <name type="scientific">Rhodanobacter glycinis</name>
    <dbReference type="NCBI Taxonomy" id="582702"/>
    <lineage>
        <taxon>Bacteria</taxon>
        <taxon>Pseudomonadati</taxon>
        <taxon>Pseudomonadota</taxon>
        <taxon>Gammaproteobacteria</taxon>
        <taxon>Lysobacterales</taxon>
        <taxon>Rhodanobacteraceae</taxon>
        <taxon>Rhodanobacter</taxon>
    </lineage>
</organism>
<dbReference type="SMART" id="SM00028">
    <property type="entry name" value="TPR"/>
    <property type="match status" value="2"/>
</dbReference>
<dbReference type="InterPro" id="IPR011990">
    <property type="entry name" value="TPR-like_helical_dom_sf"/>
</dbReference>
<feature type="compositionally biased region" description="Low complexity" evidence="2">
    <location>
        <begin position="193"/>
        <end position="217"/>
    </location>
</feature>
<evidence type="ECO:0000256" key="2">
    <source>
        <dbReference type="SAM" id="MobiDB-lite"/>
    </source>
</evidence>
<dbReference type="PROSITE" id="PS50005">
    <property type="entry name" value="TPR"/>
    <property type="match status" value="1"/>
</dbReference>
<proteinExistence type="predicted"/>
<evidence type="ECO:0000313" key="3">
    <source>
        <dbReference type="EMBL" id="QEE25868.1"/>
    </source>
</evidence>
<feature type="region of interest" description="Disordered" evidence="2">
    <location>
        <begin position="193"/>
        <end position="221"/>
    </location>
</feature>
<reference evidence="3 4" key="1">
    <citation type="submission" date="2019-08" db="EMBL/GenBank/DDBJ databases">
        <title>Complete genome sequence of Rhodanobacter glycinis strain T01E-68 isolated from tomato root.</title>
        <authorList>
            <person name="Weon H.-Y."/>
            <person name="Lee S.A."/>
        </authorList>
    </citation>
    <scope>NUCLEOTIDE SEQUENCE [LARGE SCALE GENOMIC DNA]</scope>
    <source>
        <strain evidence="3 4">T01E-68</strain>
    </source>
</reference>
<dbReference type="Gene3D" id="1.25.40.10">
    <property type="entry name" value="Tetratricopeptide repeat domain"/>
    <property type="match status" value="1"/>
</dbReference>
<keyword evidence="1" id="KW-0802">TPR repeat</keyword>
<dbReference type="AlphaFoldDB" id="A0A5B9E1P7"/>
<dbReference type="KEGG" id="rgl:CS053_16155"/>
<dbReference type="SUPFAM" id="SSF48452">
    <property type="entry name" value="TPR-like"/>
    <property type="match status" value="1"/>
</dbReference>
<dbReference type="EMBL" id="CP042807">
    <property type="protein sequence ID" value="QEE25868.1"/>
    <property type="molecule type" value="Genomic_DNA"/>
</dbReference>
<dbReference type="RefSeq" id="WP_147628150.1">
    <property type="nucleotide sequence ID" value="NZ_CP042807.1"/>
</dbReference>
<sequence>MEPGTSPHDNQQVYLQLIRKMQQQGAYYASLAHIDAYRLQYGNPPELRRLQADALRETGQGSAAVPIYRGLLRGDQSAAAWHGLGLIAASSGQNEEAVQDLQKAVDIEPINAAYLSDLGFARMRAHQIAAAREPLAKAAQLSPSDAKAVSNLALWSLLNGNAQQADAIMQQAKLPQATRDAVLHMAVQMRKASAPAAKTTTTSASTTAVATTTKPVSPGMPHQVPVPPEFSGIPGGVLDRFGNTTSTHEANP</sequence>
<evidence type="ECO:0000313" key="4">
    <source>
        <dbReference type="Proteomes" id="UP000321807"/>
    </source>
</evidence>
<evidence type="ECO:0000256" key="1">
    <source>
        <dbReference type="PROSITE-ProRule" id="PRU00339"/>
    </source>
</evidence>
<dbReference type="Pfam" id="PF13414">
    <property type="entry name" value="TPR_11"/>
    <property type="match status" value="1"/>
</dbReference>
<feature type="repeat" description="TPR" evidence="1">
    <location>
        <begin position="78"/>
        <end position="111"/>
    </location>
</feature>
<name>A0A5B9E1P7_9GAMM</name>
<dbReference type="Proteomes" id="UP000321807">
    <property type="component" value="Chromosome"/>
</dbReference>
<dbReference type="InterPro" id="IPR019734">
    <property type="entry name" value="TPR_rpt"/>
</dbReference>
<protein>
    <submittedName>
        <fullName evidence="3">Tetratricopeptide repeat protein</fullName>
    </submittedName>
</protein>
<gene>
    <name evidence="3" type="ORF">CS053_16155</name>
</gene>